<name>A0A0A9D3S1_ARUDO</name>
<reference evidence="2" key="2">
    <citation type="journal article" date="2015" name="Data Brief">
        <title>Shoot transcriptome of the giant reed, Arundo donax.</title>
        <authorList>
            <person name="Barrero R.A."/>
            <person name="Guerrero F.D."/>
            <person name="Moolhuijzen P."/>
            <person name="Goolsby J.A."/>
            <person name="Tidwell J."/>
            <person name="Bellgard S.E."/>
            <person name="Bellgard M.I."/>
        </authorList>
    </citation>
    <scope>NUCLEOTIDE SEQUENCE</scope>
    <source>
        <tissue evidence="2">Shoot tissue taken approximately 20 cm above the soil surface</tissue>
    </source>
</reference>
<protein>
    <submittedName>
        <fullName evidence="2">Uncharacterized protein</fullName>
    </submittedName>
</protein>
<sequence>MAALSPAWISRGDAPTNGARADERGGLDCQPLTAWPGDPKMDCGLSRLF</sequence>
<feature type="region of interest" description="Disordered" evidence="1">
    <location>
        <begin position="1"/>
        <end position="33"/>
    </location>
</feature>
<proteinExistence type="predicted"/>
<accession>A0A0A9D3S1</accession>
<organism evidence="2">
    <name type="scientific">Arundo donax</name>
    <name type="common">Giant reed</name>
    <name type="synonym">Donax arundinaceus</name>
    <dbReference type="NCBI Taxonomy" id="35708"/>
    <lineage>
        <taxon>Eukaryota</taxon>
        <taxon>Viridiplantae</taxon>
        <taxon>Streptophyta</taxon>
        <taxon>Embryophyta</taxon>
        <taxon>Tracheophyta</taxon>
        <taxon>Spermatophyta</taxon>
        <taxon>Magnoliopsida</taxon>
        <taxon>Liliopsida</taxon>
        <taxon>Poales</taxon>
        <taxon>Poaceae</taxon>
        <taxon>PACMAD clade</taxon>
        <taxon>Arundinoideae</taxon>
        <taxon>Arundineae</taxon>
        <taxon>Arundo</taxon>
    </lineage>
</organism>
<evidence type="ECO:0000313" key="2">
    <source>
        <dbReference type="EMBL" id="JAD80295.1"/>
    </source>
</evidence>
<evidence type="ECO:0000256" key="1">
    <source>
        <dbReference type="SAM" id="MobiDB-lite"/>
    </source>
</evidence>
<reference evidence="2" key="1">
    <citation type="submission" date="2014-09" db="EMBL/GenBank/DDBJ databases">
        <authorList>
            <person name="Magalhaes I.L.F."/>
            <person name="Oliveira U."/>
            <person name="Santos F.R."/>
            <person name="Vidigal T.H.D.A."/>
            <person name="Brescovit A.D."/>
            <person name="Santos A.J."/>
        </authorList>
    </citation>
    <scope>NUCLEOTIDE SEQUENCE</scope>
    <source>
        <tissue evidence="2">Shoot tissue taken approximately 20 cm above the soil surface</tissue>
    </source>
</reference>
<dbReference type="AlphaFoldDB" id="A0A0A9D3S1"/>
<dbReference type="EMBL" id="GBRH01217600">
    <property type="protein sequence ID" value="JAD80295.1"/>
    <property type="molecule type" value="Transcribed_RNA"/>
</dbReference>